<proteinExistence type="predicted"/>
<dbReference type="SUPFAM" id="SSF47413">
    <property type="entry name" value="lambda repressor-like DNA-binding domains"/>
    <property type="match status" value="1"/>
</dbReference>
<evidence type="ECO:0000256" key="3">
    <source>
        <dbReference type="ARBA" id="ARBA00023015"/>
    </source>
</evidence>
<dbReference type="Pfam" id="PF00717">
    <property type="entry name" value="Peptidase_S24"/>
    <property type="match status" value="1"/>
</dbReference>
<dbReference type="Gene3D" id="2.10.109.10">
    <property type="entry name" value="Umud Fragment, subunit A"/>
    <property type="match status" value="1"/>
</dbReference>
<keyword evidence="5" id="KW-0804">Transcription</keyword>
<feature type="domain" description="HTH cro/C1-type" evidence="6">
    <location>
        <begin position="6"/>
        <end position="61"/>
    </location>
</feature>
<dbReference type="InterPro" id="IPR015927">
    <property type="entry name" value="Peptidase_S24_S26A/B/C"/>
</dbReference>
<keyword evidence="2" id="KW-0378">Hydrolase</keyword>
<name>A0A679J9A3_VARPD</name>
<dbReference type="InterPro" id="IPR001387">
    <property type="entry name" value="Cro/C1-type_HTH"/>
</dbReference>
<dbReference type="Gene3D" id="1.10.260.40">
    <property type="entry name" value="lambda repressor-like DNA-binding domains"/>
    <property type="match status" value="1"/>
</dbReference>
<dbReference type="AlphaFoldDB" id="A0A679J9A3"/>
<organism evidence="7">
    <name type="scientific">Variovorax paradoxus</name>
    <dbReference type="NCBI Taxonomy" id="34073"/>
    <lineage>
        <taxon>Bacteria</taxon>
        <taxon>Pseudomonadati</taxon>
        <taxon>Pseudomonadota</taxon>
        <taxon>Betaproteobacteria</taxon>
        <taxon>Burkholderiales</taxon>
        <taxon>Comamonadaceae</taxon>
        <taxon>Variovorax</taxon>
    </lineage>
</organism>
<evidence type="ECO:0000256" key="1">
    <source>
        <dbReference type="ARBA" id="ARBA00022670"/>
    </source>
</evidence>
<dbReference type="CDD" id="cd06529">
    <property type="entry name" value="S24_LexA-like"/>
    <property type="match status" value="1"/>
</dbReference>
<dbReference type="RefSeq" id="WP_339091906.1">
    <property type="nucleotide sequence ID" value="NZ_LR743507.1"/>
</dbReference>
<dbReference type="SUPFAM" id="SSF51306">
    <property type="entry name" value="LexA/Signal peptidase"/>
    <property type="match status" value="1"/>
</dbReference>
<evidence type="ECO:0000256" key="5">
    <source>
        <dbReference type="ARBA" id="ARBA00023163"/>
    </source>
</evidence>
<evidence type="ECO:0000313" key="7">
    <source>
        <dbReference type="EMBL" id="CAA2107698.1"/>
    </source>
</evidence>
<dbReference type="PROSITE" id="PS00501">
    <property type="entry name" value="SPASE_I_1"/>
    <property type="match status" value="1"/>
</dbReference>
<dbReference type="PROSITE" id="PS50943">
    <property type="entry name" value="HTH_CROC1"/>
    <property type="match status" value="1"/>
</dbReference>
<keyword evidence="1" id="KW-0645">Protease</keyword>
<dbReference type="PANTHER" id="PTHR40661:SF1">
    <property type="entry name" value="HTH CRO_C1-TYPE DOMAIN-CONTAINING PROTEIN"/>
    <property type="match status" value="1"/>
</dbReference>
<dbReference type="SMART" id="SM00530">
    <property type="entry name" value="HTH_XRE"/>
    <property type="match status" value="1"/>
</dbReference>
<evidence type="ECO:0000259" key="6">
    <source>
        <dbReference type="PROSITE" id="PS50943"/>
    </source>
</evidence>
<sequence length="225" mass="24879">MLSDRLKKAMDAAGISQAELARACGVKPPSVNGWLSGKAKFLRGENLLSAAKALNVSQQWLANGIGPMHASSDEQRSEEVDLDQHPDLEPVRVVKLRLQAGVSGFLVDLDESEAAPIFFRSDWLRRRGLKSYNLVAIRVAGQSMEPTLFADDVVVANTADKEPKDGEVFAVNYEGEPVIKRMSREGGSWWLSSDNQDQRRFAKKECTGDSCLVIGRIVHRQSERI</sequence>
<keyword evidence="3" id="KW-0805">Transcription regulation</keyword>
<gene>
    <name evidence="7" type="primary">prtR_2</name>
    <name evidence="7" type="ORF">VVAX_04365</name>
</gene>
<dbReference type="GO" id="GO:0016020">
    <property type="term" value="C:membrane"/>
    <property type="evidence" value="ECO:0007669"/>
    <property type="project" value="InterPro"/>
</dbReference>
<keyword evidence="4" id="KW-0238">DNA-binding</keyword>
<reference evidence="7" key="1">
    <citation type="submission" date="2019-12" db="EMBL/GenBank/DDBJ databases">
        <authorList>
            <person name="Cremers G."/>
        </authorList>
    </citation>
    <scope>NUCLEOTIDE SEQUENCE</scope>
    <source>
        <strain evidence="7">Vvax</strain>
    </source>
</reference>
<dbReference type="EMBL" id="LR743507">
    <property type="protein sequence ID" value="CAA2107698.1"/>
    <property type="molecule type" value="Genomic_DNA"/>
</dbReference>
<evidence type="ECO:0000256" key="2">
    <source>
        <dbReference type="ARBA" id="ARBA00022801"/>
    </source>
</evidence>
<dbReference type="GO" id="GO:0006508">
    <property type="term" value="P:proteolysis"/>
    <property type="evidence" value="ECO:0007669"/>
    <property type="project" value="UniProtKB-KW"/>
</dbReference>
<protein>
    <submittedName>
        <fullName evidence="7">HTH-type transcriptional regulator PrtR</fullName>
    </submittedName>
</protein>
<dbReference type="InterPro" id="IPR019756">
    <property type="entry name" value="Pept_S26A_signal_pept_1_Ser-AS"/>
</dbReference>
<dbReference type="InterPro" id="IPR039418">
    <property type="entry name" value="LexA-like"/>
</dbReference>
<evidence type="ECO:0000256" key="4">
    <source>
        <dbReference type="ARBA" id="ARBA00023125"/>
    </source>
</evidence>
<dbReference type="CDD" id="cd00093">
    <property type="entry name" value="HTH_XRE"/>
    <property type="match status" value="1"/>
</dbReference>
<accession>A0A679J9A3</accession>
<dbReference type="GO" id="GO:0004252">
    <property type="term" value="F:serine-type endopeptidase activity"/>
    <property type="evidence" value="ECO:0007669"/>
    <property type="project" value="InterPro"/>
</dbReference>
<dbReference type="InterPro" id="IPR010982">
    <property type="entry name" value="Lambda_DNA-bd_dom_sf"/>
</dbReference>
<dbReference type="Pfam" id="PF01381">
    <property type="entry name" value="HTH_3"/>
    <property type="match status" value="1"/>
</dbReference>
<dbReference type="PANTHER" id="PTHR40661">
    <property type="match status" value="1"/>
</dbReference>
<dbReference type="GO" id="GO:0003677">
    <property type="term" value="F:DNA binding"/>
    <property type="evidence" value="ECO:0007669"/>
    <property type="project" value="UniProtKB-KW"/>
</dbReference>
<dbReference type="InterPro" id="IPR036286">
    <property type="entry name" value="LexA/Signal_pep-like_sf"/>
</dbReference>